<gene>
    <name evidence="1" type="ORF">IFDJLNFL_1109</name>
    <name evidence="2" type="ORF">MTDSW087_04931</name>
</gene>
<dbReference type="EMBL" id="CABFVH010000048">
    <property type="protein sequence ID" value="VUF15196.1"/>
    <property type="molecule type" value="Genomic_DNA"/>
</dbReference>
<name>A0A564G5B9_9HYPH</name>
<dbReference type="RefSeq" id="WP_186383990.1">
    <property type="nucleotide sequence ID" value="NZ_BPQI01000021.1"/>
</dbReference>
<reference evidence="2 3" key="1">
    <citation type="submission" date="2019-06" db="EMBL/GenBank/DDBJ databases">
        <authorList>
            <person name="Rodrigo-Torres L."/>
            <person name="Arahal R. D."/>
            <person name="Lucena T."/>
        </authorList>
    </citation>
    <scope>NUCLEOTIDE SEQUENCE [LARGE SCALE GENOMIC DNA]</scope>
    <source>
        <strain evidence="2 3">SW08-7</strain>
    </source>
</reference>
<proteinExistence type="predicted"/>
<dbReference type="Proteomes" id="UP000401717">
    <property type="component" value="Unassembled WGS sequence"/>
</dbReference>
<reference evidence="1" key="3">
    <citation type="submission" date="2021-08" db="EMBL/GenBank/DDBJ databases">
        <authorList>
            <person name="Tani A."/>
            <person name="Ola A."/>
            <person name="Ogura Y."/>
            <person name="Katsura K."/>
            <person name="Hayashi T."/>
        </authorList>
    </citation>
    <scope>NUCLEOTIDE SEQUENCE</scope>
    <source>
        <strain evidence="1">DSM 22415</strain>
    </source>
</reference>
<organism evidence="2 3">
    <name type="scientific">Methylobacterium dankookense</name>
    <dbReference type="NCBI Taxonomy" id="560405"/>
    <lineage>
        <taxon>Bacteria</taxon>
        <taxon>Pseudomonadati</taxon>
        <taxon>Pseudomonadota</taxon>
        <taxon>Alphaproteobacteria</taxon>
        <taxon>Hyphomicrobiales</taxon>
        <taxon>Methylobacteriaceae</taxon>
        <taxon>Methylobacterium</taxon>
    </lineage>
</organism>
<evidence type="ECO:0000313" key="3">
    <source>
        <dbReference type="Proteomes" id="UP000401717"/>
    </source>
</evidence>
<reference evidence="1" key="2">
    <citation type="journal article" date="2021" name="Front. Microbiol.">
        <title>Comprehensive Comparative Genomics and Phenotyping of Methylobacterium Species.</title>
        <authorList>
            <person name="Alessa O."/>
            <person name="Ogura Y."/>
            <person name="Fujitani Y."/>
            <person name="Takami H."/>
            <person name="Hayashi T."/>
            <person name="Sahin N."/>
            <person name="Tani A."/>
        </authorList>
    </citation>
    <scope>NUCLEOTIDE SEQUENCE</scope>
    <source>
        <strain evidence="1">DSM 22415</strain>
    </source>
</reference>
<evidence type="ECO:0000313" key="1">
    <source>
        <dbReference type="EMBL" id="GJD55225.1"/>
    </source>
</evidence>
<protein>
    <submittedName>
        <fullName evidence="2">Uncharacterized protein</fullName>
    </submittedName>
</protein>
<dbReference type="AlphaFoldDB" id="A0A564G5B9"/>
<keyword evidence="4" id="KW-1185">Reference proteome</keyword>
<dbReference type="Proteomes" id="UP001055303">
    <property type="component" value="Unassembled WGS sequence"/>
</dbReference>
<dbReference type="EMBL" id="BPQI01000021">
    <property type="protein sequence ID" value="GJD55225.1"/>
    <property type="molecule type" value="Genomic_DNA"/>
</dbReference>
<accession>A0A564G5B9</accession>
<sequence length="50" mass="5136">MLRKPVTSRLAFVGLLVLVAAAGHSPLALWVALAVIGLIANLVVSAPCSR</sequence>
<evidence type="ECO:0000313" key="4">
    <source>
        <dbReference type="Proteomes" id="UP001055303"/>
    </source>
</evidence>
<evidence type="ECO:0000313" key="2">
    <source>
        <dbReference type="EMBL" id="VUF15196.1"/>
    </source>
</evidence>